<dbReference type="Proteomes" id="UP000245880">
    <property type="component" value="Unassembled WGS sequence"/>
</dbReference>
<name>A0A315ZS51_9BACT</name>
<gene>
    <name evidence="1" type="ORF">CLV98_1572</name>
</gene>
<accession>A0A315ZS51</accession>
<proteinExistence type="predicted"/>
<sequence length="57" mass="6625">MKNKEALALFRRTVMLRAWGFIKRGVISMSISLRLAWAVAKGKISEKDVVRKMFKTR</sequence>
<dbReference type="AlphaFoldDB" id="A0A315ZS51"/>
<reference evidence="1 2" key="1">
    <citation type="submission" date="2018-03" db="EMBL/GenBank/DDBJ databases">
        <title>Genomic Encyclopedia of Archaeal and Bacterial Type Strains, Phase II (KMG-II): from individual species to whole genera.</title>
        <authorList>
            <person name="Goeker M."/>
        </authorList>
    </citation>
    <scope>NUCLEOTIDE SEQUENCE [LARGE SCALE GENOMIC DNA]</scope>
    <source>
        <strain evidence="1 2">DSM 100346</strain>
    </source>
</reference>
<organism evidence="1 2">
    <name type="scientific">Dyadobacter jejuensis</name>
    <dbReference type="NCBI Taxonomy" id="1082580"/>
    <lineage>
        <taxon>Bacteria</taxon>
        <taxon>Pseudomonadati</taxon>
        <taxon>Bacteroidota</taxon>
        <taxon>Cytophagia</taxon>
        <taxon>Cytophagales</taxon>
        <taxon>Spirosomataceae</taxon>
        <taxon>Dyadobacter</taxon>
    </lineage>
</organism>
<evidence type="ECO:0000313" key="1">
    <source>
        <dbReference type="EMBL" id="PWJ48122.1"/>
    </source>
</evidence>
<keyword evidence="2" id="KW-1185">Reference proteome</keyword>
<dbReference type="EMBL" id="QGDT01000057">
    <property type="protein sequence ID" value="PWJ48122.1"/>
    <property type="molecule type" value="Genomic_DNA"/>
</dbReference>
<protein>
    <submittedName>
        <fullName evidence="1">Uncharacterized protein</fullName>
    </submittedName>
</protein>
<comment type="caution">
    <text evidence="1">The sequence shown here is derived from an EMBL/GenBank/DDBJ whole genome shotgun (WGS) entry which is preliminary data.</text>
</comment>
<evidence type="ECO:0000313" key="2">
    <source>
        <dbReference type="Proteomes" id="UP000245880"/>
    </source>
</evidence>